<dbReference type="InterPro" id="IPR041368">
    <property type="entry name" value="DRP_C"/>
</dbReference>
<dbReference type="KEGG" id="ahk:NCTC10172_00769"/>
<dbReference type="Gene3D" id="1.10.10.10">
    <property type="entry name" value="Winged helix-like DNA-binding domain superfamily/Winged helix DNA-binding domain"/>
    <property type="match status" value="1"/>
</dbReference>
<accession>A0A449BK90</accession>
<reference evidence="2 3" key="1">
    <citation type="submission" date="2019-01" db="EMBL/GenBank/DDBJ databases">
        <authorList>
            <consortium name="Pathogen Informatics"/>
        </authorList>
    </citation>
    <scope>NUCLEOTIDE SEQUENCE [LARGE SCALE GENOMIC DNA]</scope>
    <source>
        <strain evidence="2 3">NCTC10172</strain>
    </source>
</reference>
<evidence type="ECO:0000259" key="1">
    <source>
        <dbReference type="SMART" id="SM00974"/>
    </source>
</evidence>
<dbReference type="Pfam" id="PF10544">
    <property type="entry name" value="T5orf172"/>
    <property type="match status" value="1"/>
</dbReference>
<protein>
    <submittedName>
        <fullName evidence="2">Dam-replacing family</fullName>
    </submittedName>
</protein>
<evidence type="ECO:0000313" key="3">
    <source>
        <dbReference type="Proteomes" id="UP000290909"/>
    </source>
</evidence>
<dbReference type="AlphaFoldDB" id="A0A449BK90"/>
<dbReference type="Pfam" id="PF17726">
    <property type="entry name" value="DpnI_C"/>
    <property type="match status" value="1"/>
</dbReference>
<dbReference type="InterPro" id="IPR018306">
    <property type="entry name" value="Phage_T5_Orf172_DNA-bd"/>
</dbReference>
<sequence>MTPKLSGWNYIVYTLISRNFKHRVFTLQEIYDFEAYFKTVYPENFHIKDKLRQILQNLRDKGLLNFLSGGKYQLIEKEINKKETIETKSEVVYLLSNESIPGWVKIGSSNDIERRLKELYNTSIPLPFKVEELITTKTLEESRVLEKSIHSIIDTINPNLRKNTEANKREFFKMTVDQGKSVFRLVSQIVGISVISATNPINQINIQ</sequence>
<dbReference type="STRING" id="1408416.GCA_000702765_00207"/>
<keyword evidence="3" id="KW-1185">Reference proteome</keyword>
<proteinExistence type="predicted"/>
<evidence type="ECO:0000313" key="2">
    <source>
        <dbReference type="EMBL" id="VEU82747.1"/>
    </source>
</evidence>
<dbReference type="RefSeq" id="WP_035368356.1">
    <property type="nucleotide sequence ID" value="NZ_LR215050.1"/>
</dbReference>
<organism evidence="2 3">
    <name type="scientific">Acholeplasma hippikon</name>
    <dbReference type="NCBI Taxonomy" id="264636"/>
    <lineage>
        <taxon>Bacteria</taxon>
        <taxon>Bacillati</taxon>
        <taxon>Mycoplasmatota</taxon>
        <taxon>Mollicutes</taxon>
        <taxon>Acholeplasmatales</taxon>
        <taxon>Acholeplasmataceae</taxon>
        <taxon>Acholeplasma</taxon>
    </lineage>
</organism>
<dbReference type="Proteomes" id="UP000290909">
    <property type="component" value="Chromosome"/>
</dbReference>
<gene>
    <name evidence="2" type="ORF">NCTC10172_00769</name>
</gene>
<feature type="domain" description="Bacteriophage T5 Orf172 DNA-binding" evidence="1">
    <location>
        <begin position="98"/>
        <end position="186"/>
    </location>
</feature>
<dbReference type="SMART" id="SM00974">
    <property type="entry name" value="T5orf172"/>
    <property type="match status" value="1"/>
</dbReference>
<name>A0A449BK90_9MOLU</name>
<dbReference type="EMBL" id="LR215050">
    <property type="protein sequence ID" value="VEU82747.1"/>
    <property type="molecule type" value="Genomic_DNA"/>
</dbReference>
<dbReference type="InterPro" id="IPR036388">
    <property type="entry name" value="WH-like_DNA-bd_sf"/>
</dbReference>